<gene>
    <name evidence="7" type="ORF">OSV15_02565</name>
</gene>
<protein>
    <submittedName>
        <fullName evidence="7">OmpA family protein</fullName>
    </submittedName>
</protein>
<dbReference type="InterPro" id="IPR006665">
    <property type="entry name" value="OmpA-like"/>
</dbReference>
<dbReference type="PROSITE" id="PS51257">
    <property type="entry name" value="PROKAR_LIPOPROTEIN"/>
    <property type="match status" value="1"/>
</dbReference>
<dbReference type="AlphaFoldDB" id="A0AA47HZA9"/>
<dbReference type="InterPro" id="IPR050330">
    <property type="entry name" value="Bact_OuterMem_StrucFunc"/>
</dbReference>
<evidence type="ECO:0000256" key="4">
    <source>
        <dbReference type="PROSITE-ProRule" id="PRU00473"/>
    </source>
</evidence>
<accession>A0AA47HZA9</accession>
<dbReference type="EMBL" id="CP113257">
    <property type="protein sequence ID" value="WAE53101.1"/>
    <property type="molecule type" value="Genomic_DNA"/>
</dbReference>
<dbReference type="PROSITE" id="PS51123">
    <property type="entry name" value="OMPA_2"/>
    <property type="match status" value="1"/>
</dbReference>
<name>A0AA47HZA9_9GAMM</name>
<dbReference type="InterPro" id="IPR036737">
    <property type="entry name" value="OmpA-like_sf"/>
</dbReference>
<dbReference type="Proteomes" id="UP001164632">
    <property type="component" value="Chromosome"/>
</dbReference>
<dbReference type="Gene3D" id="3.30.1330.60">
    <property type="entry name" value="OmpA-like domain"/>
    <property type="match status" value="1"/>
</dbReference>
<organism evidence="7 8">
    <name type="scientific">Stutzerimonas frequens</name>
    <dbReference type="NCBI Taxonomy" id="2968969"/>
    <lineage>
        <taxon>Bacteria</taxon>
        <taxon>Pseudomonadati</taxon>
        <taxon>Pseudomonadota</taxon>
        <taxon>Gammaproteobacteria</taxon>
        <taxon>Pseudomonadales</taxon>
        <taxon>Pseudomonadaceae</taxon>
        <taxon>Stutzerimonas</taxon>
    </lineage>
</organism>
<reference evidence="7" key="1">
    <citation type="submission" date="2022-11" db="EMBL/GenBank/DDBJ databases">
        <title>Genomic of Pseudomonas TF18.</title>
        <authorList>
            <person name="Liu T."/>
        </authorList>
    </citation>
    <scope>NUCLEOTIDE SEQUENCE</scope>
    <source>
        <strain evidence="7">TF18</strain>
    </source>
</reference>
<dbReference type="Pfam" id="PF00691">
    <property type="entry name" value="OmpA"/>
    <property type="match status" value="1"/>
</dbReference>
<feature type="domain" description="OmpA-like" evidence="6">
    <location>
        <begin position="72"/>
        <end position="186"/>
    </location>
</feature>
<comment type="subcellular location">
    <subcellularLocation>
        <location evidence="1">Cell outer membrane</location>
    </subcellularLocation>
</comment>
<dbReference type="PANTHER" id="PTHR30329">
    <property type="entry name" value="STATOR ELEMENT OF FLAGELLAR MOTOR COMPLEX"/>
    <property type="match status" value="1"/>
</dbReference>
<feature type="signal peptide" evidence="5">
    <location>
        <begin position="1"/>
        <end position="24"/>
    </location>
</feature>
<evidence type="ECO:0000256" key="5">
    <source>
        <dbReference type="SAM" id="SignalP"/>
    </source>
</evidence>
<evidence type="ECO:0000259" key="6">
    <source>
        <dbReference type="PROSITE" id="PS51123"/>
    </source>
</evidence>
<evidence type="ECO:0000313" key="8">
    <source>
        <dbReference type="Proteomes" id="UP001164632"/>
    </source>
</evidence>
<sequence length="186" mass="19699">MKRHALLMALLTLAGCAQHSYVMLADGVPGGVVLGDEGQRLLEAPGQGMTIAGTGPAFVVSEMRRGRDFGEALAAQPALPERFVIQSGASGLDGAATQFVDEVLQAALRRDYPVVTVIGHTDTLGHRATNEQVGLRRAQAVAELLSARGLEAMELRVTSHGEGNLLVVTPDATAEPRNRRVEVLVR</sequence>
<feature type="chain" id="PRO_5041429660" evidence="5">
    <location>
        <begin position="25"/>
        <end position="186"/>
    </location>
</feature>
<dbReference type="SUPFAM" id="SSF103088">
    <property type="entry name" value="OmpA-like"/>
    <property type="match status" value="1"/>
</dbReference>
<dbReference type="CDD" id="cd07185">
    <property type="entry name" value="OmpA_C-like"/>
    <property type="match status" value="1"/>
</dbReference>
<evidence type="ECO:0000256" key="2">
    <source>
        <dbReference type="ARBA" id="ARBA00023136"/>
    </source>
</evidence>
<proteinExistence type="predicted"/>
<dbReference type="PANTHER" id="PTHR30329:SF21">
    <property type="entry name" value="LIPOPROTEIN YIAD-RELATED"/>
    <property type="match status" value="1"/>
</dbReference>
<keyword evidence="5" id="KW-0732">Signal</keyword>
<dbReference type="PRINTS" id="PR01021">
    <property type="entry name" value="OMPADOMAIN"/>
</dbReference>
<dbReference type="InterPro" id="IPR006664">
    <property type="entry name" value="OMP_bac"/>
</dbReference>
<keyword evidence="3" id="KW-0998">Cell outer membrane</keyword>
<evidence type="ECO:0000256" key="3">
    <source>
        <dbReference type="ARBA" id="ARBA00023237"/>
    </source>
</evidence>
<dbReference type="GO" id="GO:0009279">
    <property type="term" value="C:cell outer membrane"/>
    <property type="evidence" value="ECO:0007669"/>
    <property type="project" value="UniProtKB-SubCell"/>
</dbReference>
<evidence type="ECO:0000256" key="1">
    <source>
        <dbReference type="ARBA" id="ARBA00004442"/>
    </source>
</evidence>
<keyword evidence="2 4" id="KW-0472">Membrane</keyword>
<evidence type="ECO:0000313" key="7">
    <source>
        <dbReference type="EMBL" id="WAE53101.1"/>
    </source>
</evidence>
<dbReference type="RefSeq" id="WP_267931980.1">
    <property type="nucleotide sequence ID" value="NZ_CP113257.1"/>
</dbReference>